<feature type="transmembrane region" description="Helical" evidence="1">
    <location>
        <begin position="285"/>
        <end position="307"/>
    </location>
</feature>
<gene>
    <name evidence="3" type="ORF">GQE98_04855</name>
</gene>
<evidence type="ECO:0000313" key="3">
    <source>
        <dbReference type="EMBL" id="MZR29963.1"/>
    </source>
</evidence>
<dbReference type="InterPro" id="IPR050256">
    <property type="entry name" value="Glycosyltransferase_2"/>
</dbReference>
<comment type="caution">
    <text evidence="3">The sequence shown here is derived from an EMBL/GenBank/DDBJ whole genome shotgun (WGS) entry which is preliminary data.</text>
</comment>
<dbReference type="CDD" id="cd04179">
    <property type="entry name" value="DPM_DPG-synthase_like"/>
    <property type="match status" value="1"/>
</dbReference>
<organism evidence="3 4">
    <name type="scientific">Sneathiella litorea</name>
    <dbReference type="NCBI Taxonomy" id="2606216"/>
    <lineage>
        <taxon>Bacteria</taxon>
        <taxon>Pseudomonadati</taxon>
        <taxon>Pseudomonadota</taxon>
        <taxon>Alphaproteobacteria</taxon>
        <taxon>Sneathiellales</taxon>
        <taxon>Sneathiellaceae</taxon>
        <taxon>Sneathiella</taxon>
    </lineage>
</organism>
<evidence type="ECO:0000259" key="2">
    <source>
        <dbReference type="Pfam" id="PF00535"/>
    </source>
</evidence>
<feature type="domain" description="Glycosyltransferase 2-like" evidence="2">
    <location>
        <begin position="27"/>
        <end position="179"/>
    </location>
</feature>
<dbReference type="Proteomes" id="UP000476030">
    <property type="component" value="Unassembled WGS sequence"/>
</dbReference>
<protein>
    <submittedName>
        <fullName evidence="3">Glycosyltransferase</fullName>
    </submittedName>
</protein>
<dbReference type="PANTHER" id="PTHR48090">
    <property type="entry name" value="UNDECAPRENYL-PHOSPHATE 4-DEOXY-4-FORMAMIDO-L-ARABINOSE TRANSFERASE-RELATED"/>
    <property type="match status" value="1"/>
</dbReference>
<reference evidence="3 4" key="1">
    <citation type="submission" date="2019-12" db="EMBL/GenBank/DDBJ databases">
        <title>Snethiella sp. nov. sp. isolated from sea sand.</title>
        <authorList>
            <person name="Kim J."/>
            <person name="Jeong S.E."/>
            <person name="Jung H.S."/>
            <person name="Jeon C.O."/>
        </authorList>
    </citation>
    <scope>NUCLEOTIDE SEQUENCE [LARGE SCALE GENOMIC DNA]</scope>
    <source>
        <strain evidence="3 4">DP05</strain>
    </source>
</reference>
<dbReference type="PANTHER" id="PTHR48090:SF7">
    <property type="entry name" value="RFBJ PROTEIN"/>
    <property type="match status" value="1"/>
</dbReference>
<dbReference type="RefSeq" id="WP_161314506.1">
    <property type="nucleotide sequence ID" value="NZ_WTUW01000001.1"/>
</dbReference>
<dbReference type="Pfam" id="PF00535">
    <property type="entry name" value="Glycos_transf_2"/>
    <property type="match status" value="1"/>
</dbReference>
<keyword evidence="4" id="KW-1185">Reference proteome</keyword>
<dbReference type="SUPFAM" id="SSF53448">
    <property type="entry name" value="Nucleotide-diphospho-sugar transferases"/>
    <property type="match status" value="1"/>
</dbReference>
<dbReference type="InterPro" id="IPR029044">
    <property type="entry name" value="Nucleotide-diphossugar_trans"/>
</dbReference>
<sequence length="334" mass="36761">MNQSESINKPSVTREEPSTPLTGSIAVMIPCLNEELTIGTVIREFHLALPEARIVVCDNASTDKTADVAAAAGAEVIYEDMPGKGNAIRRLFSDIEADIYLMVDGDATYEASLAPSLVDHLLQNRLDMVCAKRVAKGQAAYRKGHVLGNRLFSKIVASVFGRRFEDILTGYRVFSRRFVKSFPILSEGFEIETELTIHALELNMPAAEIASTYMKRPEGSDSKLNTFSDGLKITKLIVKLLKDERPMTFFGCLFLILAIISIVLAIPVVLTFLDTGLVPRFPTVILASACMLLAFLLLVCGFILDSVTRGRRERKRLSYLSIAGPASIRAQNIE</sequence>
<evidence type="ECO:0000256" key="1">
    <source>
        <dbReference type="SAM" id="Phobius"/>
    </source>
</evidence>
<dbReference type="AlphaFoldDB" id="A0A6L8W650"/>
<keyword evidence="3" id="KW-0808">Transferase</keyword>
<keyword evidence="1" id="KW-1133">Transmembrane helix</keyword>
<dbReference type="Gene3D" id="3.90.550.10">
    <property type="entry name" value="Spore Coat Polysaccharide Biosynthesis Protein SpsA, Chain A"/>
    <property type="match status" value="1"/>
</dbReference>
<keyword evidence="1" id="KW-0472">Membrane</keyword>
<feature type="transmembrane region" description="Helical" evidence="1">
    <location>
        <begin position="249"/>
        <end position="273"/>
    </location>
</feature>
<dbReference type="EMBL" id="WTUW01000001">
    <property type="protein sequence ID" value="MZR29963.1"/>
    <property type="molecule type" value="Genomic_DNA"/>
</dbReference>
<accession>A0A6L8W650</accession>
<dbReference type="InterPro" id="IPR001173">
    <property type="entry name" value="Glyco_trans_2-like"/>
</dbReference>
<name>A0A6L8W650_9PROT</name>
<dbReference type="GO" id="GO:0016740">
    <property type="term" value="F:transferase activity"/>
    <property type="evidence" value="ECO:0007669"/>
    <property type="project" value="UniProtKB-KW"/>
</dbReference>
<keyword evidence="1" id="KW-0812">Transmembrane</keyword>
<proteinExistence type="predicted"/>
<evidence type="ECO:0000313" key="4">
    <source>
        <dbReference type="Proteomes" id="UP000476030"/>
    </source>
</evidence>